<comment type="caution">
    <text evidence="8">The sequence shown here is derived from an EMBL/GenBank/DDBJ whole genome shotgun (WGS) entry which is preliminary data.</text>
</comment>
<dbReference type="Proteomes" id="UP000193040">
    <property type="component" value="Unassembled WGS sequence"/>
</dbReference>
<dbReference type="SUPFAM" id="SSF48264">
    <property type="entry name" value="Cytochrome P450"/>
    <property type="match status" value="1"/>
</dbReference>
<dbReference type="PANTHER" id="PTHR46696:SF3">
    <property type="entry name" value="PULCHERRIMINIC ACID SYNTHASE"/>
    <property type="match status" value="1"/>
</dbReference>
<keyword evidence="3 7" id="KW-0479">Metal-binding</keyword>
<dbReference type="EMBL" id="MZZM01000018">
    <property type="protein sequence ID" value="ORJ59963.1"/>
    <property type="molecule type" value="Genomic_DNA"/>
</dbReference>
<evidence type="ECO:0000256" key="4">
    <source>
        <dbReference type="ARBA" id="ARBA00023002"/>
    </source>
</evidence>
<dbReference type="PRINTS" id="PR00385">
    <property type="entry name" value="P450"/>
</dbReference>
<evidence type="ECO:0000256" key="2">
    <source>
        <dbReference type="ARBA" id="ARBA00022617"/>
    </source>
</evidence>
<dbReference type="RefSeq" id="WP_084950608.1">
    <property type="nucleotide sequence ID" value="NZ_MZZM01000018.1"/>
</dbReference>
<dbReference type="InterPro" id="IPR001128">
    <property type="entry name" value="Cyt_P450"/>
</dbReference>
<evidence type="ECO:0000256" key="7">
    <source>
        <dbReference type="RuleBase" id="RU000461"/>
    </source>
</evidence>
<evidence type="ECO:0000256" key="6">
    <source>
        <dbReference type="ARBA" id="ARBA00023033"/>
    </source>
</evidence>
<keyword evidence="2 7" id="KW-0349">Heme</keyword>
<evidence type="ECO:0000256" key="3">
    <source>
        <dbReference type="ARBA" id="ARBA00022723"/>
    </source>
</evidence>
<dbReference type="GO" id="GO:0005506">
    <property type="term" value="F:iron ion binding"/>
    <property type="evidence" value="ECO:0007669"/>
    <property type="project" value="InterPro"/>
</dbReference>
<evidence type="ECO:0000256" key="5">
    <source>
        <dbReference type="ARBA" id="ARBA00023004"/>
    </source>
</evidence>
<reference evidence="8 9" key="1">
    <citation type="submission" date="2017-03" db="EMBL/GenBank/DDBJ databases">
        <title>Genomic insights into Mycobacterium simiae human colonization.</title>
        <authorList>
            <person name="Steffani J.L."/>
            <person name="Brunck M.E."/>
            <person name="Cruz E."/>
            <person name="Montiel R."/>
            <person name="Barona F."/>
        </authorList>
    </citation>
    <scope>NUCLEOTIDE SEQUENCE [LARGE SCALE GENOMIC DNA]</scope>
    <source>
        <strain evidence="8 9">MsiGto</strain>
    </source>
</reference>
<dbReference type="Pfam" id="PF00067">
    <property type="entry name" value="p450"/>
    <property type="match status" value="1"/>
</dbReference>
<accession>A0A1X0Y491</accession>
<dbReference type="AlphaFoldDB" id="A0A1X0Y491"/>
<keyword evidence="4 7" id="KW-0560">Oxidoreductase</keyword>
<proteinExistence type="inferred from homology"/>
<name>A0A1X0Y491_MYCSI</name>
<evidence type="ECO:0000313" key="9">
    <source>
        <dbReference type="Proteomes" id="UP000193040"/>
    </source>
</evidence>
<dbReference type="GO" id="GO:0020037">
    <property type="term" value="F:heme binding"/>
    <property type="evidence" value="ECO:0007669"/>
    <property type="project" value="InterPro"/>
</dbReference>
<gene>
    <name evidence="8" type="ORF">B5M45_13690</name>
</gene>
<evidence type="ECO:0000256" key="1">
    <source>
        <dbReference type="ARBA" id="ARBA00010617"/>
    </source>
</evidence>
<keyword evidence="6 7" id="KW-0503">Monooxygenase</keyword>
<keyword evidence="9" id="KW-1185">Reference proteome</keyword>
<dbReference type="STRING" id="1784.VC42_16650"/>
<dbReference type="InterPro" id="IPR036396">
    <property type="entry name" value="Cyt_P450_sf"/>
</dbReference>
<dbReference type="PRINTS" id="PR00359">
    <property type="entry name" value="BP450"/>
</dbReference>
<evidence type="ECO:0000313" key="8">
    <source>
        <dbReference type="EMBL" id="ORJ59963.1"/>
    </source>
</evidence>
<protein>
    <recommendedName>
        <fullName evidence="10">Cytochrome P450</fullName>
    </recommendedName>
</protein>
<dbReference type="PROSITE" id="PS00086">
    <property type="entry name" value="CYTOCHROME_P450"/>
    <property type="match status" value="1"/>
</dbReference>
<evidence type="ECO:0008006" key="10">
    <source>
        <dbReference type="Google" id="ProtNLM"/>
    </source>
</evidence>
<organism evidence="8 9">
    <name type="scientific">Mycobacterium simiae</name>
    <name type="common">Mycobacterium habana</name>
    <dbReference type="NCBI Taxonomy" id="1784"/>
    <lineage>
        <taxon>Bacteria</taxon>
        <taxon>Bacillati</taxon>
        <taxon>Actinomycetota</taxon>
        <taxon>Actinomycetes</taxon>
        <taxon>Mycobacteriales</taxon>
        <taxon>Mycobacteriaceae</taxon>
        <taxon>Mycobacterium</taxon>
        <taxon>Mycobacterium simiae complex</taxon>
    </lineage>
</organism>
<dbReference type="InterPro" id="IPR017972">
    <property type="entry name" value="Cyt_P450_CS"/>
</dbReference>
<dbReference type="InterPro" id="IPR002397">
    <property type="entry name" value="Cyt_P450_B"/>
</dbReference>
<keyword evidence="5 7" id="KW-0408">Iron</keyword>
<dbReference type="GO" id="GO:0016705">
    <property type="term" value="F:oxidoreductase activity, acting on paired donors, with incorporation or reduction of molecular oxygen"/>
    <property type="evidence" value="ECO:0007669"/>
    <property type="project" value="InterPro"/>
</dbReference>
<dbReference type="GO" id="GO:0004497">
    <property type="term" value="F:monooxygenase activity"/>
    <property type="evidence" value="ECO:0007669"/>
    <property type="project" value="UniProtKB-KW"/>
</dbReference>
<sequence length="403" mass="43301">MGALPTVDLTGNLAGDLHGVLREAARRGPLARDEMTGAVVALRQRDVELLVRDKRLNGIGLTLFDMMGITSGPLRDWYGRLMFTTEGDYHQRMRTLVTRAFTPRAVAALQDAAAELAAAAIGSARRSGDLVPAGAAVAAGLTCRLLGVPATDVPLFAQWADALSPVFFVMTPDQIDNATRAVTELQSYVHDLTRRRSGDPGSDLITGLLAAEVEGERLTHDETVVMISNLLVAAHDTTGSQIPCSILVALRHRDQLDSVAQDPTRLSAVAAETMRMEPSVPLIPRTAVASIELYDTVIPAEAMVFPCIAAACRDGSAWEDPDRFCPDRFSRPGTPRPLNFGAGTHYCLGTALAKLAVEESIRAVLAEVPPLYLTEDPSAIPWRQVLGRSPARLVVGSQRPTVR</sequence>
<dbReference type="Gene3D" id="1.10.630.10">
    <property type="entry name" value="Cytochrome P450"/>
    <property type="match status" value="1"/>
</dbReference>
<comment type="similarity">
    <text evidence="1 7">Belongs to the cytochrome P450 family.</text>
</comment>
<dbReference type="PANTHER" id="PTHR46696">
    <property type="entry name" value="P450, PUTATIVE (EUROFUNG)-RELATED"/>
    <property type="match status" value="1"/>
</dbReference>